<dbReference type="EMBL" id="SSHM01000001">
    <property type="protein sequence ID" value="THC81125.1"/>
    <property type="molecule type" value="Genomic_DNA"/>
</dbReference>
<comment type="caution">
    <text evidence="1">The sequence shown here is derived from an EMBL/GenBank/DDBJ whole genome shotgun (WGS) entry which is preliminary data.</text>
</comment>
<gene>
    <name evidence="1" type="ORF">E6L36_12600</name>
</gene>
<evidence type="ECO:0000313" key="2">
    <source>
        <dbReference type="Proteomes" id="UP000307517"/>
    </source>
</evidence>
<proteinExistence type="predicted"/>
<organism evidence="1 2">
    <name type="scientific">Lacticaseibacillus rhamnosus</name>
    <name type="common">Lactobacillus rhamnosus</name>
    <dbReference type="NCBI Taxonomy" id="47715"/>
    <lineage>
        <taxon>Bacteria</taxon>
        <taxon>Bacillati</taxon>
        <taxon>Bacillota</taxon>
        <taxon>Bacilli</taxon>
        <taxon>Lactobacillales</taxon>
        <taxon>Lactobacillaceae</taxon>
        <taxon>Lacticaseibacillus</taxon>
    </lineage>
</organism>
<dbReference type="AlphaFoldDB" id="A0AB74IFL5"/>
<sequence length="71" mass="8260">MMNYFRVGISLLTGLNEMLNVNQERKYIEPLLVSKRHSSTFYIAAYLIKIQQPIYTDLKPKRGLINGNDNL</sequence>
<accession>A0AB74IFL5</accession>
<reference evidence="1 2" key="1">
    <citation type="submission" date="2019-04" db="EMBL/GenBank/DDBJ databases">
        <title>Genome Announcement to Ensure Probiotic Safety of Lactobacillus rhamnosus UBLR-58.</title>
        <authorList>
            <person name="Sulthana A."/>
            <person name="Lakshmi S.G."/>
            <person name="Madempudi R.S."/>
        </authorList>
    </citation>
    <scope>NUCLEOTIDE SEQUENCE [LARGE SCALE GENOMIC DNA]</scope>
    <source>
        <strain evidence="1 2">UBLR-58</strain>
    </source>
</reference>
<protein>
    <submittedName>
        <fullName evidence="1">Uncharacterized protein</fullName>
    </submittedName>
</protein>
<evidence type="ECO:0000313" key="1">
    <source>
        <dbReference type="EMBL" id="THC81125.1"/>
    </source>
</evidence>
<dbReference type="Proteomes" id="UP000307517">
    <property type="component" value="Unassembled WGS sequence"/>
</dbReference>
<name>A0AB74IFL5_LACRH</name>